<sequence length="264" mass="30205">MTLESLNLTAEAVPKVEAAVGLVLVCRMFLSCMLSDILVVRKYNCVGFNPLHFSHGRHGGRTVNRSIRDFDGFVSIDYPNRIMDCSDIIVSVPSRYRLLKGCGFLEYPSPTMLANQMENAHHKYKSISAGLLDVQHDIEALKKFDAQYWKALFNSRGKTTLSYGSSVWKYKEWVLPEIDADDIVSLCEGNTNAFWAARQLVREITTKVPIYLANSLNSLRLEKKTAAIEILEQFDWEVPDWVIVLGGNLENIYAFYNPWWHFLR</sequence>
<dbReference type="AlphaFoldDB" id="A0A835LFP4"/>
<dbReference type="OrthoDB" id="1707930at2759"/>
<reference evidence="1 2" key="1">
    <citation type="submission" date="2020-10" db="EMBL/GenBank/DDBJ databases">
        <title>The Coptis chinensis genome and diversification of protoberbering-type alkaloids.</title>
        <authorList>
            <person name="Wang B."/>
            <person name="Shu S."/>
            <person name="Song C."/>
            <person name="Liu Y."/>
        </authorList>
    </citation>
    <scope>NUCLEOTIDE SEQUENCE [LARGE SCALE GENOMIC DNA]</scope>
    <source>
        <strain evidence="1">HL-2020</strain>
        <tissue evidence="1">Leaf</tissue>
    </source>
</reference>
<dbReference type="EMBL" id="JADFTS010000009">
    <property type="protein sequence ID" value="KAF9590767.1"/>
    <property type="molecule type" value="Genomic_DNA"/>
</dbReference>
<keyword evidence="2" id="KW-1185">Reference proteome</keyword>
<protein>
    <submittedName>
        <fullName evidence="1">Uncharacterized protein</fullName>
    </submittedName>
</protein>
<dbReference type="Proteomes" id="UP000631114">
    <property type="component" value="Unassembled WGS sequence"/>
</dbReference>
<organism evidence="1 2">
    <name type="scientific">Coptis chinensis</name>
    <dbReference type="NCBI Taxonomy" id="261450"/>
    <lineage>
        <taxon>Eukaryota</taxon>
        <taxon>Viridiplantae</taxon>
        <taxon>Streptophyta</taxon>
        <taxon>Embryophyta</taxon>
        <taxon>Tracheophyta</taxon>
        <taxon>Spermatophyta</taxon>
        <taxon>Magnoliopsida</taxon>
        <taxon>Ranunculales</taxon>
        <taxon>Ranunculaceae</taxon>
        <taxon>Coptidoideae</taxon>
        <taxon>Coptis</taxon>
    </lineage>
</organism>
<dbReference type="InterPro" id="IPR036052">
    <property type="entry name" value="TrpB-like_PALP_sf"/>
</dbReference>
<dbReference type="SUPFAM" id="SSF53686">
    <property type="entry name" value="Tryptophan synthase beta subunit-like PLP-dependent enzymes"/>
    <property type="match status" value="1"/>
</dbReference>
<comment type="caution">
    <text evidence="1">The sequence shown here is derived from an EMBL/GenBank/DDBJ whole genome shotgun (WGS) entry which is preliminary data.</text>
</comment>
<proteinExistence type="predicted"/>
<evidence type="ECO:0000313" key="2">
    <source>
        <dbReference type="Proteomes" id="UP000631114"/>
    </source>
</evidence>
<accession>A0A835LFP4</accession>
<name>A0A835LFP4_9MAGN</name>
<dbReference type="Gene3D" id="3.40.50.1100">
    <property type="match status" value="1"/>
</dbReference>
<gene>
    <name evidence="1" type="ORF">IFM89_038294</name>
</gene>
<evidence type="ECO:0000313" key="1">
    <source>
        <dbReference type="EMBL" id="KAF9590767.1"/>
    </source>
</evidence>